<dbReference type="GeneID" id="63762678"/>
<proteinExistence type="predicted"/>
<keyword evidence="2" id="KW-1185">Reference proteome</keyword>
<dbReference type="Proteomes" id="UP000184356">
    <property type="component" value="Unassembled WGS sequence"/>
</dbReference>
<dbReference type="AlphaFoldDB" id="A0A1L9TPB0"/>
<name>A0A1L9TPB0_9EURO</name>
<dbReference type="EMBL" id="KV878584">
    <property type="protein sequence ID" value="OJJ61279.1"/>
    <property type="molecule type" value="Genomic_DNA"/>
</dbReference>
<evidence type="ECO:0000313" key="1">
    <source>
        <dbReference type="EMBL" id="OJJ61279.1"/>
    </source>
</evidence>
<accession>A0A1L9TPB0</accession>
<organism evidence="1 2">
    <name type="scientific">Aspergillus sydowii CBS 593.65</name>
    <dbReference type="NCBI Taxonomy" id="1036612"/>
    <lineage>
        <taxon>Eukaryota</taxon>
        <taxon>Fungi</taxon>
        <taxon>Dikarya</taxon>
        <taxon>Ascomycota</taxon>
        <taxon>Pezizomycotina</taxon>
        <taxon>Eurotiomycetes</taxon>
        <taxon>Eurotiomycetidae</taxon>
        <taxon>Eurotiales</taxon>
        <taxon>Aspergillaceae</taxon>
        <taxon>Aspergillus</taxon>
        <taxon>Aspergillus subgen. Nidulantes</taxon>
    </lineage>
</organism>
<sequence length="68" mass="7545">MDCPWDIYALGAFDAFIPIPLGVSLSLGDFSVTKNAALITPPLTIHSQMIQVLYDSQRAQDTWYRGTI</sequence>
<reference evidence="2" key="1">
    <citation type="journal article" date="2017" name="Genome Biol.">
        <title>Comparative genomics reveals high biological diversity and specific adaptations in the industrially and medically important fungal genus Aspergillus.</title>
        <authorList>
            <person name="de Vries R.P."/>
            <person name="Riley R."/>
            <person name="Wiebenga A."/>
            <person name="Aguilar-Osorio G."/>
            <person name="Amillis S."/>
            <person name="Uchima C.A."/>
            <person name="Anderluh G."/>
            <person name="Asadollahi M."/>
            <person name="Askin M."/>
            <person name="Barry K."/>
            <person name="Battaglia E."/>
            <person name="Bayram O."/>
            <person name="Benocci T."/>
            <person name="Braus-Stromeyer S.A."/>
            <person name="Caldana C."/>
            <person name="Canovas D."/>
            <person name="Cerqueira G.C."/>
            <person name="Chen F."/>
            <person name="Chen W."/>
            <person name="Choi C."/>
            <person name="Clum A."/>
            <person name="Dos Santos R.A."/>
            <person name="Damasio A.R."/>
            <person name="Diallinas G."/>
            <person name="Emri T."/>
            <person name="Fekete E."/>
            <person name="Flipphi M."/>
            <person name="Freyberg S."/>
            <person name="Gallo A."/>
            <person name="Gournas C."/>
            <person name="Habgood R."/>
            <person name="Hainaut M."/>
            <person name="Harispe M.L."/>
            <person name="Henrissat B."/>
            <person name="Hilden K.S."/>
            <person name="Hope R."/>
            <person name="Hossain A."/>
            <person name="Karabika E."/>
            <person name="Karaffa L."/>
            <person name="Karanyi Z."/>
            <person name="Krasevec N."/>
            <person name="Kuo A."/>
            <person name="Kusch H."/>
            <person name="LaButti K."/>
            <person name="Lagendijk E.L."/>
            <person name="Lapidus A."/>
            <person name="Levasseur A."/>
            <person name="Lindquist E."/>
            <person name="Lipzen A."/>
            <person name="Logrieco A.F."/>
            <person name="MacCabe A."/>
            <person name="Maekelae M.R."/>
            <person name="Malavazi I."/>
            <person name="Melin P."/>
            <person name="Meyer V."/>
            <person name="Mielnichuk N."/>
            <person name="Miskei M."/>
            <person name="Molnar A.P."/>
            <person name="Mule G."/>
            <person name="Ngan C.Y."/>
            <person name="Orejas M."/>
            <person name="Orosz E."/>
            <person name="Ouedraogo J.P."/>
            <person name="Overkamp K.M."/>
            <person name="Park H.-S."/>
            <person name="Perrone G."/>
            <person name="Piumi F."/>
            <person name="Punt P.J."/>
            <person name="Ram A.F."/>
            <person name="Ramon A."/>
            <person name="Rauscher S."/>
            <person name="Record E."/>
            <person name="Riano-Pachon D.M."/>
            <person name="Robert V."/>
            <person name="Roehrig J."/>
            <person name="Ruller R."/>
            <person name="Salamov A."/>
            <person name="Salih N.S."/>
            <person name="Samson R.A."/>
            <person name="Sandor E."/>
            <person name="Sanguinetti M."/>
            <person name="Schuetze T."/>
            <person name="Sepcic K."/>
            <person name="Shelest E."/>
            <person name="Sherlock G."/>
            <person name="Sophianopoulou V."/>
            <person name="Squina F.M."/>
            <person name="Sun H."/>
            <person name="Susca A."/>
            <person name="Todd R.B."/>
            <person name="Tsang A."/>
            <person name="Unkles S.E."/>
            <person name="van de Wiele N."/>
            <person name="van Rossen-Uffink D."/>
            <person name="Oliveira J.V."/>
            <person name="Vesth T.C."/>
            <person name="Visser J."/>
            <person name="Yu J.-H."/>
            <person name="Zhou M."/>
            <person name="Andersen M.R."/>
            <person name="Archer D.B."/>
            <person name="Baker S.E."/>
            <person name="Benoit I."/>
            <person name="Brakhage A.A."/>
            <person name="Braus G.H."/>
            <person name="Fischer R."/>
            <person name="Frisvad J.C."/>
            <person name="Goldman G.H."/>
            <person name="Houbraken J."/>
            <person name="Oakley B."/>
            <person name="Pocsi I."/>
            <person name="Scazzocchio C."/>
            <person name="Seiboth B."/>
            <person name="vanKuyk P.A."/>
            <person name="Wortman J."/>
            <person name="Dyer P.S."/>
            <person name="Grigoriev I.V."/>
        </authorList>
    </citation>
    <scope>NUCLEOTIDE SEQUENCE [LARGE SCALE GENOMIC DNA]</scope>
    <source>
        <strain evidence="2">CBS 593.65</strain>
    </source>
</reference>
<evidence type="ECO:0000313" key="2">
    <source>
        <dbReference type="Proteomes" id="UP000184356"/>
    </source>
</evidence>
<dbReference type="VEuPathDB" id="FungiDB:ASPSYDRAFT_43211"/>
<dbReference type="RefSeq" id="XP_040705085.1">
    <property type="nucleotide sequence ID" value="XM_040846605.1"/>
</dbReference>
<gene>
    <name evidence="1" type="ORF">ASPSYDRAFT_43211</name>
</gene>
<dbReference type="OrthoDB" id="2283488at2759"/>
<protein>
    <submittedName>
        <fullName evidence="1">Uncharacterized protein</fullName>
    </submittedName>
</protein>